<gene>
    <name evidence="1" type="ORF">NECAME_12093</name>
</gene>
<name>W2T2N8_NECAM</name>
<sequence>MITSTVSTLIKSVVKQLEQDKLSVREYFLLSTKISATSAITWCFDQASPNPSTPMELCKAIIGEGLPNILRKAPGLSQIHFDVSLLIFALKMI</sequence>
<accession>W2T2N8</accession>
<evidence type="ECO:0000313" key="2">
    <source>
        <dbReference type="Proteomes" id="UP000053676"/>
    </source>
</evidence>
<reference evidence="2" key="1">
    <citation type="journal article" date="2014" name="Nat. Genet.">
        <title>Genome of the human hookworm Necator americanus.</title>
        <authorList>
            <person name="Tang Y.T."/>
            <person name="Gao X."/>
            <person name="Rosa B.A."/>
            <person name="Abubucker S."/>
            <person name="Hallsworth-Pepin K."/>
            <person name="Martin J."/>
            <person name="Tyagi R."/>
            <person name="Heizer E."/>
            <person name="Zhang X."/>
            <person name="Bhonagiri-Palsikar V."/>
            <person name="Minx P."/>
            <person name="Warren W.C."/>
            <person name="Wang Q."/>
            <person name="Zhan B."/>
            <person name="Hotez P.J."/>
            <person name="Sternberg P.W."/>
            <person name="Dougall A."/>
            <person name="Gaze S.T."/>
            <person name="Mulvenna J."/>
            <person name="Sotillo J."/>
            <person name="Ranganathan S."/>
            <person name="Rabelo E.M."/>
            <person name="Wilson R.K."/>
            <person name="Felgner P.L."/>
            <person name="Bethony J."/>
            <person name="Hawdon J.M."/>
            <person name="Gasser R.B."/>
            <person name="Loukas A."/>
            <person name="Mitreva M."/>
        </authorList>
    </citation>
    <scope>NUCLEOTIDE SEQUENCE [LARGE SCALE GENOMIC DNA]</scope>
</reference>
<organism evidence="1 2">
    <name type="scientific">Necator americanus</name>
    <name type="common">Human hookworm</name>
    <dbReference type="NCBI Taxonomy" id="51031"/>
    <lineage>
        <taxon>Eukaryota</taxon>
        <taxon>Metazoa</taxon>
        <taxon>Ecdysozoa</taxon>
        <taxon>Nematoda</taxon>
        <taxon>Chromadorea</taxon>
        <taxon>Rhabditida</taxon>
        <taxon>Rhabditina</taxon>
        <taxon>Rhabditomorpha</taxon>
        <taxon>Strongyloidea</taxon>
        <taxon>Ancylostomatidae</taxon>
        <taxon>Bunostominae</taxon>
        <taxon>Necator</taxon>
    </lineage>
</organism>
<dbReference type="EMBL" id="KI660269">
    <property type="protein sequence ID" value="ETN75814.1"/>
    <property type="molecule type" value="Genomic_DNA"/>
</dbReference>
<dbReference type="AlphaFoldDB" id="W2T2N8"/>
<protein>
    <submittedName>
        <fullName evidence="1">Uncharacterized protein</fullName>
    </submittedName>
</protein>
<dbReference type="Proteomes" id="UP000053676">
    <property type="component" value="Unassembled WGS sequence"/>
</dbReference>
<dbReference type="KEGG" id="nai:NECAME_12093"/>
<evidence type="ECO:0000313" key="1">
    <source>
        <dbReference type="EMBL" id="ETN75814.1"/>
    </source>
</evidence>
<proteinExistence type="predicted"/>
<keyword evidence="2" id="KW-1185">Reference proteome</keyword>